<feature type="transmembrane region" description="Helical" evidence="1">
    <location>
        <begin position="122"/>
        <end position="146"/>
    </location>
</feature>
<accession>A0A3R7MAP2</accession>
<keyword evidence="2" id="KW-0732">Signal</keyword>
<feature type="transmembrane region" description="Helical" evidence="1">
    <location>
        <begin position="153"/>
        <end position="174"/>
    </location>
</feature>
<feature type="transmembrane region" description="Helical" evidence="1">
    <location>
        <begin position="51"/>
        <end position="76"/>
    </location>
</feature>
<feature type="chain" id="PRO_5018646635" evidence="2">
    <location>
        <begin position="16"/>
        <end position="400"/>
    </location>
</feature>
<reference evidence="3 4" key="1">
    <citation type="submission" date="2018-04" db="EMBL/GenBank/DDBJ databases">
        <authorList>
            <person name="Zhang X."/>
            <person name="Yuan J."/>
            <person name="Li F."/>
            <person name="Xiang J."/>
        </authorList>
    </citation>
    <scope>NUCLEOTIDE SEQUENCE [LARGE SCALE GENOMIC DNA]</scope>
    <source>
        <tissue evidence="3">Muscle</tissue>
    </source>
</reference>
<reference evidence="3 4" key="2">
    <citation type="submission" date="2019-01" db="EMBL/GenBank/DDBJ databases">
        <title>The decoding of complex shrimp genome reveals the adaptation for benthos swimmer, frequently molting mechanism and breeding impact on genome.</title>
        <authorList>
            <person name="Sun Y."/>
            <person name="Gao Y."/>
            <person name="Yu Y."/>
        </authorList>
    </citation>
    <scope>NUCLEOTIDE SEQUENCE [LARGE SCALE GENOMIC DNA]</scope>
    <source>
        <tissue evidence="3">Muscle</tissue>
    </source>
</reference>
<evidence type="ECO:0000313" key="3">
    <source>
        <dbReference type="EMBL" id="ROT76712.1"/>
    </source>
</evidence>
<keyword evidence="1" id="KW-1133">Transmembrane helix</keyword>
<protein>
    <submittedName>
        <fullName evidence="3">Uncharacterized protein</fullName>
    </submittedName>
</protein>
<feature type="transmembrane region" description="Helical" evidence="1">
    <location>
        <begin position="300"/>
        <end position="319"/>
    </location>
</feature>
<sequence length="400" mass="44042">MPPFLLSLTTCLCLASFPTLLSLTSSALPSFPSPHFLHRLSLNYPSLLFHYIPRLASLCLSLSSCLAFASFPLSLFPSLTSLSLLSSLLAYVVHSLAYSPILLTNLLPFLCLLSLHSTVTYLYVYSFVLSSSLLVLTLICLLYPILFSTCLRLLASVPLPHSCYAFAFLSLYPLSPPLPLSSHSSLVHASFIALPFYPALYPLSFDPFTLVSSYNLFILIPRPPYPFSPLLSCPLYGLYFCLPPHPLSCLAFYLFRFPSSPTSLPLTLPHHYNHYLLPIYSYSPDPPSKHFLSFSSSTTLLAYLPSLFLSSIALTFLYLPESLSLHASPLPPLPLLSSCDLSMPPPHSIFSCTRLRPPLATPLTLPYHPTPLPPHTPTYSPSTSPTSLLFTSYSPSALAL</sequence>
<dbReference type="Proteomes" id="UP000283509">
    <property type="component" value="Unassembled WGS sequence"/>
</dbReference>
<dbReference type="AlphaFoldDB" id="A0A3R7MAP2"/>
<evidence type="ECO:0000256" key="1">
    <source>
        <dbReference type="SAM" id="Phobius"/>
    </source>
</evidence>
<organism evidence="3 4">
    <name type="scientific">Penaeus vannamei</name>
    <name type="common">Whiteleg shrimp</name>
    <name type="synonym">Litopenaeus vannamei</name>
    <dbReference type="NCBI Taxonomy" id="6689"/>
    <lineage>
        <taxon>Eukaryota</taxon>
        <taxon>Metazoa</taxon>
        <taxon>Ecdysozoa</taxon>
        <taxon>Arthropoda</taxon>
        <taxon>Crustacea</taxon>
        <taxon>Multicrustacea</taxon>
        <taxon>Malacostraca</taxon>
        <taxon>Eumalacostraca</taxon>
        <taxon>Eucarida</taxon>
        <taxon>Decapoda</taxon>
        <taxon>Dendrobranchiata</taxon>
        <taxon>Penaeoidea</taxon>
        <taxon>Penaeidae</taxon>
        <taxon>Penaeus</taxon>
    </lineage>
</organism>
<keyword evidence="4" id="KW-1185">Reference proteome</keyword>
<evidence type="ECO:0000313" key="4">
    <source>
        <dbReference type="Proteomes" id="UP000283509"/>
    </source>
</evidence>
<feature type="transmembrane region" description="Helical" evidence="1">
    <location>
        <begin position="88"/>
        <end position="110"/>
    </location>
</feature>
<name>A0A3R7MAP2_PENVA</name>
<gene>
    <name evidence="3" type="ORF">C7M84_004690</name>
</gene>
<feature type="transmembrane region" description="Helical" evidence="1">
    <location>
        <begin position="199"/>
        <end position="221"/>
    </location>
</feature>
<comment type="caution">
    <text evidence="3">The sequence shown here is derived from an EMBL/GenBank/DDBJ whole genome shotgun (WGS) entry which is preliminary data.</text>
</comment>
<feature type="transmembrane region" description="Helical" evidence="1">
    <location>
        <begin position="233"/>
        <end position="255"/>
    </location>
</feature>
<evidence type="ECO:0000256" key="2">
    <source>
        <dbReference type="SAM" id="SignalP"/>
    </source>
</evidence>
<keyword evidence="1" id="KW-0812">Transmembrane</keyword>
<keyword evidence="1" id="KW-0472">Membrane</keyword>
<dbReference type="EMBL" id="QCYY01001617">
    <property type="protein sequence ID" value="ROT76712.1"/>
    <property type="molecule type" value="Genomic_DNA"/>
</dbReference>
<feature type="signal peptide" evidence="2">
    <location>
        <begin position="1"/>
        <end position="15"/>
    </location>
</feature>
<proteinExistence type="predicted"/>